<organism evidence="2 3">
    <name type="scientific">Lingula anatina</name>
    <name type="common">Brachiopod</name>
    <name type="synonym">Lingula unguis</name>
    <dbReference type="NCBI Taxonomy" id="7574"/>
    <lineage>
        <taxon>Eukaryota</taxon>
        <taxon>Metazoa</taxon>
        <taxon>Spiralia</taxon>
        <taxon>Lophotrochozoa</taxon>
        <taxon>Brachiopoda</taxon>
        <taxon>Linguliformea</taxon>
        <taxon>Lingulata</taxon>
        <taxon>Lingulida</taxon>
        <taxon>Linguloidea</taxon>
        <taxon>Lingulidae</taxon>
        <taxon>Lingula</taxon>
    </lineage>
</organism>
<feature type="chain" id="PRO_5010222805" evidence="1">
    <location>
        <begin position="21"/>
        <end position="148"/>
    </location>
</feature>
<feature type="signal peptide" evidence="1">
    <location>
        <begin position="1"/>
        <end position="20"/>
    </location>
</feature>
<evidence type="ECO:0000256" key="1">
    <source>
        <dbReference type="SAM" id="SignalP"/>
    </source>
</evidence>
<name>A0A1S3K6D9_LINAN</name>
<keyword evidence="1" id="KW-0732">Signal</keyword>
<proteinExistence type="predicted"/>
<protein>
    <submittedName>
        <fullName evidence="3">Uncharacterized protein LOC106179212</fullName>
    </submittedName>
</protein>
<dbReference type="AlphaFoldDB" id="A0A1S3K6D9"/>
<dbReference type="InParanoid" id="A0A1S3K6D9"/>
<dbReference type="RefSeq" id="XP_013418198.1">
    <property type="nucleotide sequence ID" value="XM_013562744.1"/>
</dbReference>
<gene>
    <name evidence="3" type="primary">LOC106179212</name>
</gene>
<dbReference type="GeneID" id="106179212"/>
<accession>A0A1S3K6D9</accession>
<evidence type="ECO:0000313" key="2">
    <source>
        <dbReference type="Proteomes" id="UP000085678"/>
    </source>
</evidence>
<evidence type="ECO:0000313" key="3">
    <source>
        <dbReference type="RefSeq" id="XP_013418198.1"/>
    </source>
</evidence>
<reference evidence="3" key="1">
    <citation type="submission" date="2025-08" db="UniProtKB">
        <authorList>
            <consortium name="RefSeq"/>
        </authorList>
    </citation>
    <scope>IDENTIFICATION</scope>
    <source>
        <tissue evidence="3">Gonads</tissue>
    </source>
</reference>
<dbReference type="Proteomes" id="UP000085678">
    <property type="component" value="Unplaced"/>
</dbReference>
<keyword evidence="2" id="KW-1185">Reference proteome</keyword>
<sequence>MQTALAVLVLLLGVASLASGQGLVFPCASMQAVCRYLGRGTTVKMTYPTSVRSCICGSAAGPSPGNPVGCNWNPMGGELDALGKCHNMQEVCSHVDKDHERVQINWDDGSARFGCVCGSDHPPGTPNFAVVGCNWKPPTGLRLPPIEK</sequence>
<dbReference type="KEGG" id="lak:106179212"/>